<name>A0A2B5X3X1_9BACI</name>
<protein>
    <submittedName>
        <fullName evidence="1">Uncharacterized protein</fullName>
    </submittedName>
</protein>
<dbReference type="RefSeq" id="WP_100064306.1">
    <property type="nucleotide sequence ID" value="NZ_NUSQ01000235.1"/>
</dbReference>
<evidence type="ECO:0000313" key="1">
    <source>
        <dbReference type="EMBL" id="PHD56879.1"/>
    </source>
</evidence>
<sequence length="125" mass="14068">MLKKILLCLFVGGILFSTVGIFKNQSVSAAGINSSVTVNNTTYKWSETSWGSNRGITINPGQHVYQLSPNPHNDPWYNKNQVKFYDQIINQVANQGNINHWTTNTWATAIHDIKVDGITYTLNIR</sequence>
<proteinExistence type="predicted"/>
<dbReference type="EMBL" id="NUSQ01000235">
    <property type="protein sequence ID" value="PHD56879.1"/>
    <property type="molecule type" value="Genomic_DNA"/>
</dbReference>
<dbReference type="Proteomes" id="UP000225997">
    <property type="component" value="Unassembled WGS sequence"/>
</dbReference>
<gene>
    <name evidence="1" type="ORF">COF40_29445</name>
</gene>
<evidence type="ECO:0000313" key="2">
    <source>
        <dbReference type="Proteomes" id="UP000225997"/>
    </source>
</evidence>
<dbReference type="AlphaFoldDB" id="A0A2B5X3X1"/>
<reference evidence="1 2" key="1">
    <citation type="submission" date="2017-09" db="EMBL/GenBank/DDBJ databases">
        <title>Large-scale bioinformatics analysis of Bacillus genomes uncovers conserved roles of natural products in bacterial physiology.</title>
        <authorList>
            <consortium name="Agbiome Team Llc"/>
            <person name="Bleich R.M."/>
            <person name="Grubbs K.J."/>
            <person name="Santa Maria K.C."/>
            <person name="Allen S.E."/>
            <person name="Farag S."/>
            <person name="Shank E.A."/>
            <person name="Bowers A."/>
        </authorList>
    </citation>
    <scope>NUCLEOTIDE SEQUENCE [LARGE SCALE GENOMIC DNA]</scope>
    <source>
        <strain evidence="1 2">AFS044250</strain>
    </source>
</reference>
<comment type="caution">
    <text evidence="1">The sequence shown here is derived from an EMBL/GenBank/DDBJ whole genome shotgun (WGS) entry which is preliminary data.</text>
</comment>
<organism evidence="1 2">
    <name type="scientific">Bacillus toyonensis</name>
    <dbReference type="NCBI Taxonomy" id="155322"/>
    <lineage>
        <taxon>Bacteria</taxon>
        <taxon>Bacillati</taxon>
        <taxon>Bacillota</taxon>
        <taxon>Bacilli</taxon>
        <taxon>Bacillales</taxon>
        <taxon>Bacillaceae</taxon>
        <taxon>Bacillus</taxon>
        <taxon>Bacillus cereus group</taxon>
    </lineage>
</organism>
<accession>A0A2B5X3X1</accession>